<keyword evidence="3" id="KW-1185">Reference proteome</keyword>
<reference evidence="3" key="1">
    <citation type="journal article" date="2023" name="Mar. Drugs">
        <title>Gemmata algarum, a Novel Planctomycete Isolated from an Algal Mat, Displays Antimicrobial Activity.</title>
        <authorList>
            <person name="Kumar G."/>
            <person name="Kallscheuer N."/>
            <person name="Kashif M."/>
            <person name="Ahamad S."/>
            <person name="Jagadeeshwari U."/>
            <person name="Pannikurungottu S."/>
            <person name="Haufschild T."/>
            <person name="Kabuu M."/>
            <person name="Sasikala C."/>
            <person name="Jogler C."/>
            <person name="Ramana C."/>
        </authorList>
    </citation>
    <scope>NUCLEOTIDE SEQUENCE [LARGE SCALE GENOMIC DNA]</scope>
    <source>
        <strain evidence="3">JC673</strain>
    </source>
</reference>
<gene>
    <name evidence="2" type="ORF">R5W23_004959</name>
</gene>
<feature type="domain" description="HTH marR-type" evidence="1">
    <location>
        <begin position="4"/>
        <end position="136"/>
    </location>
</feature>
<dbReference type="PROSITE" id="PS50995">
    <property type="entry name" value="HTH_MARR_2"/>
    <property type="match status" value="1"/>
</dbReference>
<dbReference type="PRINTS" id="PR00598">
    <property type="entry name" value="HTHMARR"/>
</dbReference>
<dbReference type="Pfam" id="PF01047">
    <property type="entry name" value="MarR"/>
    <property type="match status" value="1"/>
</dbReference>
<dbReference type="InterPro" id="IPR039422">
    <property type="entry name" value="MarR/SlyA-like"/>
</dbReference>
<sequence>MTDGHELAIALRAAYLALHRRSEAAFAALGVTADQFVLLAALDRGDALTQRELARRMSSDPSTVRAMLVLLEQRGLVGRDAHPTDARARTVALTAEGKSVLRQLWAAGESIRAQMLGGLRPEEASTLVAFLTRAARGLTPEAAPGPPISHSPEDQQ</sequence>
<dbReference type="SUPFAM" id="SSF46785">
    <property type="entry name" value="Winged helix' DNA-binding domain"/>
    <property type="match status" value="1"/>
</dbReference>
<dbReference type="InterPro" id="IPR000835">
    <property type="entry name" value="HTH_MarR-typ"/>
</dbReference>
<dbReference type="PANTHER" id="PTHR33164">
    <property type="entry name" value="TRANSCRIPTIONAL REGULATOR, MARR FAMILY"/>
    <property type="match status" value="1"/>
</dbReference>
<dbReference type="InterPro" id="IPR036390">
    <property type="entry name" value="WH_DNA-bd_sf"/>
</dbReference>
<dbReference type="RefSeq" id="WP_320685212.1">
    <property type="nucleotide sequence ID" value="NZ_JAXBLV010000024.1"/>
</dbReference>
<evidence type="ECO:0000313" key="3">
    <source>
        <dbReference type="Proteomes" id="UP001272242"/>
    </source>
</evidence>
<dbReference type="EMBL" id="JAXBLV010000024">
    <property type="protein sequence ID" value="MDY3558264.1"/>
    <property type="molecule type" value="Genomic_DNA"/>
</dbReference>
<dbReference type="SMART" id="SM00347">
    <property type="entry name" value="HTH_MARR"/>
    <property type="match status" value="1"/>
</dbReference>
<organism evidence="2 3">
    <name type="scientific">Gemmata algarum</name>
    <dbReference type="NCBI Taxonomy" id="2975278"/>
    <lineage>
        <taxon>Bacteria</taxon>
        <taxon>Pseudomonadati</taxon>
        <taxon>Planctomycetota</taxon>
        <taxon>Planctomycetia</taxon>
        <taxon>Gemmatales</taxon>
        <taxon>Gemmataceae</taxon>
        <taxon>Gemmata</taxon>
    </lineage>
</organism>
<comment type="caution">
    <text evidence="2">The sequence shown here is derived from an EMBL/GenBank/DDBJ whole genome shotgun (WGS) entry which is preliminary data.</text>
</comment>
<dbReference type="Proteomes" id="UP001272242">
    <property type="component" value="Unassembled WGS sequence"/>
</dbReference>
<evidence type="ECO:0000313" key="2">
    <source>
        <dbReference type="EMBL" id="MDY3558264.1"/>
    </source>
</evidence>
<name>A0ABU5ESN8_9BACT</name>
<dbReference type="PANTHER" id="PTHR33164:SF43">
    <property type="entry name" value="HTH-TYPE TRANSCRIPTIONAL REPRESSOR YETL"/>
    <property type="match status" value="1"/>
</dbReference>
<proteinExistence type="predicted"/>
<accession>A0ABU5ESN8</accession>
<protein>
    <submittedName>
        <fullName evidence="2">MarR family transcriptional regulator</fullName>
    </submittedName>
</protein>
<dbReference type="Gene3D" id="1.10.10.10">
    <property type="entry name" value="Winged helix-like DNA-binding domain superfamily/Winged helix DNA-binding domain"/>
    <property type="match status" value="1"/>
</dbReference>
<evidence type="ECO:0000259" key="1">
    <source>
        <dbReference type="PROSITE" id="PS50995"/>
    </source>
</evidence>
<dbReference type="InterPro" id="IPR036388">
    <property type="entry name" value="WH-like_DNA-bd_sf"/>
</dbReference>